<dbReference type="EMBL" id="JAATLI010000004">
    <property type="protein sequence ID" value="NJC17826.1"/>
    <property type="molecule type" value="Genomic_DNA"/>
</dbReference>
<gene>
    <name evidence="1" type="ORF">GGR15_001441</name>
</gene>
<reference evidence="1 2" key="1">
    <citation type="submission" date="2020-03" db="EMBL/GenBank/DDBJ databases">
        <title>Genomic Encyclopedia of Type Strains, Phase IV (KMG-IV): sequencing the most valuable type-strain genomes for metagenomic binning, comparative biology and taxonomic classification.</title>
        <authorList>
            <person name="Goeker M."/>
        </authorList>
    </citation>
    <scope>NUCLEOTIDE SEQUENCE [LARGE SCALE GENOMIC DNA]</scope>
    <source>
        <strain evidence="1 2">DSM 105722</strain>
    </source>
</reference>
<dbReference type="Proteomes" id="UP000576368">
    <property type="component" value="Unassembled WGS sequence"/>
</dbReference>
<name>A0A7X5YBI2_9BACT</name>
<evidence type="ECO:0000313" key="2">
    <source>
        <dbReference type="Proteomes" id="UP000576368"/>
    </source>
</evidence>
<sequence length="242" mass="25193">MRVQMSLGELDGFTDHDAHREVGDTFLFGKTEGVSDIVAVMYEGLRREVGKAGAEVIFALGSGVDNEFRASKGPGNLYLFAYGVDKSLGGEGTDDAGSTDNRDSPGNTEFGIEGFLSEFATSGYGDADGHAGQRTMSVEQPFDLTGDHAAGCRVDGGIANGYADAGKGDRTDTFAGQESHSGNVCERDGGKNGVAVRDIRVVSGILGNPAGATIFGENARTDGEGYRFSIGKSNRGGVLRNS</sequence>
<dbReference type="AlphaFoldDB" id="A0A7X5YBI2"/>
<accession>A0A7X5YBI2</accession>
<comment type="caution">
    <text evidence="1">The sequence shown here is derived from an EMBL/GenBank/DDBJ whole genome shotgun (WGS) entry which is preliminary data.</text>
</comment>
<evidence type="ECO:0000313" key="1">
    <source>
        <dbReference type="EMBL" id="NJC17826.1"/>
    </source>
</evidence>
<organism evidence="1 2">
    <name type="scientific">Butyricimonas paravirosa</name>
    <dbReference type="NCBI Taxonomy" id="1472417"/>
    <lineage>
        <taxon>Bacteria</taxon>
        <taxon>Pseudomonadati</taxon>
        <taxon>Bacteroidota</taxon>
        <taxon>Bacteroidia</taxon>
        <taxon>Bacteroidales</taxon>
        <taxon>Odoribacteraceae</taxon>
        <taxon>Butyricimonas</taxon>
    </lineage>
</organism>
<protein>
    <submittedName>
        <fullName evidence="1">Uncharacterized protein</fullName>
    </submittedName>
</protein>
<proteinExistence type="predicted"/>